<dbReference type="Pfam" id="PF25990">
    <property type="entry name" value="Beta-barrel_YknX"/>
    <property type="match status" value="1"/>
</dbReference>
<dbReference type="RefSeq" id="WP_309867715.1">
    <property type="nucleotide sequence ID" value="NZ_JAVDQG010000007.1"/>
</dbReference>
<keyword evidence="5" id="KW-0472">Membrane</keyword>
<evidence type="ECO:0000313" key="10">
    <source>
        <dbReference type="Proteomes" id="UP001185012"/>
    </source>
</evidence>
<evidence type="ECO:0000256" key="3">
    <source>
        <dbReference type="ARBA" id="ARBA00023054"/>
    </source>
</evidence>
<name>A0ABU1IQF1_9BACL</name>
<evidence type="ECO:0000256" key="5">
    <source>
        <dbReference type="SAM" id="Phobius"/>
    </source>
</evidence>
<comment type="caution">
    <text evidence="9">The sequence shown here is derived from an EMBL/GenBank/DDBJ whole genome shotgun (WGS) entry which is preliminary data.</text>
</comment>
<feature type="domain" description="YknX-like barrel-sandwich hybrid" evidence="6">
    <location>
        <begin position="61"/>
        <end position="198"/>
    </location>
</feature>
<feature type="coiled-coil region" evidence="4">
    <location>
        <begin position="108"/>
        <end position="171"/>
    </location>
</feature>
<dbReference type="InterPro" id="IPR006143">
    <property type="entry name" value="RND_pump_MFP"/>
</dbReference>
<comment type="subcellular location">
    <subcellularLocation>
        <location evidence="1">Cell envelope</location>
    </subcellularLocation>
</comment>
<evidence type="ECO:0000259" key="7">
    <source>
        <dbReference type="Pfam" id="PF25989"/>
    </source>
</evidence>
<evidence type="ECO:0000259" key="8">
    <source>
        <dbReference type="Pfam" id="PF25990"/>
    </source>
</evidence>
<dbReference type="InterPro" id="IPR058639">
    <property type="entry name" value="BSH_YknX-like"/>
</dbReference>
<keyword evidence="10" id="KW-1185">Reference proteome</keyword>
<dbReference type="Gene3D" id="2.40.30.170">
    <property type="match status" value="1"/>
</dbReference>
<reference evidence="9 10" key="1">
    <citation type="submission" date="2023-07" db="EMBL/GenBank/DDBJ databases">
        <title>Genomic Encyclopedia of Type Strains, Phase IV (KMG-IV): sequencing the most valuable type-strain genomes for metagenomic binning, comparative biology and taxonomic classification.</title>
        <authorList>
            <person name="Goeker M."/>
        </authorList>
    </citation>
    <scope>NUCLEOTIDE SEQUENCE [LARGE SCALE GENOMIC DNA]</scope>
    <source>
        <strain evidence="9 10">DSM 45903</strain>
    </source>
</reference>
<keyword evidence="3 4" id="KW-0175">Coiled coil</keyword>
<gene>
    <name evidence="9" type="ORF">JOE21_003026</name>
</gene>
<keyword evidence="5" id="KW-1133">Transmembrane helix</keyword>
<evidence type="ECO:0000256" key="4">
    <source>
        <dbReference type="SAM" id="Coils"/>
    </source>
</evidence>
<feature type="domain" description="YknX-like C-terminal permuted SH3-like" evidence="7">
    <location>
        <begin position="289"/>
        <end position="355"/>
    </location>
</feature>
<proteinExistence type="inferred from homology"/>
<dbReference type="PANTHER" id="PTHR32347">
    <property type="entry name" value="EFFLUX SYSTEM COMPONENT YKNX-RELATED"/>
    <property type="match status" value="1"/>
</dbReference>
<evidence type="ECO:0000313" key="9">
    <source>
        <dbReference type="EMBL" id="MDR6227014.1"/>
    </source>
</evidence>
<dbReference type="EMBL" id="JAVDQG010000007">
    <property type="protein sequence ID" value="MDR6227014.1"/>
    <property type="molecule type" value="Genomic_DNA"/>
</dbReference>
<protein>
    <submittedName>
        <fullName evidence="9">HlyD family secretion protein</fullName>
    </submittedName>
</protein>
<dbReference type="PANTHER" id="PTHR32347:SF14">
    <property type="entry name" value="EFFLUX SYSTEM COMPONENT YKNX-RELATED"/>
    <property type="match status" value="1"/>
</dbReference>
<dbReference type="NCBIfam" id="TIGR01730">
    <property type="entry name" value="RND_mfp"/>
    <property type="match status" value="1"/>
</dbReference>
<dbReference type="Pfam" id="PF25984">
    <property type="entry name" value="BSH_YknX"/>
    <property type="match status" value="1"/>
</dbReference>
<dbReference type="InterPro" id="IPR050465">
    <property type="entry name" value="UPF0194_transport"/>
</dbReference>
<dbReference type="Proteomes" id="UP001185012">
    <property type="component" value="Unassembled WGS sequence"/>
</dbReference>
<dbReference type="InterPro" id="IPR058637">
    <property type="entry name" value="YknX-like_C"/>
</dbReference>
<accession>A0ABU1IQF1</accession>
<dbReference type="InterPro" id="IPR058636">
    <property type="entry name" value="Beta-barrel_YknX"/>
</dbReference>
<sequence>MNLKKAGIGAAIVVTIAGMIAFSYYQSEGGKTQEVEVLRLKQETFTETIMTSGVLESRKQQQEYFQAERGTVEEIHVKPGDSVDKGDALVRYGSPDGGGEIRQAELGLEQAKLSRSDLYRQLENIRKQAGGRGSDAEKDVLHQIRVADLEVAQAESQLSQARQKYAGLIIKSEQKGTVIRVNPSVQMGENGGPMITVADLKQLKVDAEVSEFDAVKVKEGQSVIVRSDSVEKGEWMGTVKEVAFAPEERGKAESSQVVFPVEIHLDDPPPLKLGSNLVVEITITEKKALGLPASAVVERNDRDVVFVVEKGIVREREVKTGTSDSDHVEILSGVGKTDSIVAAPPEDLSSGAEVVIP</sequence>
<evidence type="ECO:0000256" key="2">
    <source>
        <dbReference type="ARBA" id="ARBA00009477"/>
    </source>
</evidence>
<feature type="domain" description="YknX-like beta-barrel" evidence="8">
    <location>
        <begin position="203"/>
        <end position="281"/>
    </location>
</feature>
<organism evidence="9 10">
    <name type="scientific">Desmospora profundinema</name>
    <dbReference type="NCBI Taxonomy" id="1571184"/>
    <lineage>
        <taxon>Bacteria</taxon>
        <taxon>Bacillati</taxon>
        <taxon>Bacillota</taxon>
        <taxon>Bacilli</taxon>
        <taxon>Bacillales</taxon>
        <taxon>Thermoactinomycetaceae</taxon>
        <taxon>Desmospora</taxon>
    </lineage>
</organism>
<dbReference type="Pfam" id="PF25989">
    <property type="entry name" value="YknX_C"/>
    <property type="match status" value="1"/>
</dbReference>
<dbReference type="Gene3D" id="2.40.420.20">
    <property type="match status" value="1"/>
</dbReference>
<feature type="transmembrane region" description="Helical" evidence="5">
    <location>
        <begin position="7"/>
        <end position="25"/>
    </location>
</feature>
<keyword evidence="5" id="KW-0812">Transmembrane</keyword>
<evidence type="ECO:0000256" key="1">
    <source>
        <dbReference type="ARBA" id="ARBA00004196"/>
    </source>
</evidence>
<comment type="similarity">
    <text evidence="2">Belongs to the membrane fusion protein (MFP) (TC 8.A.1) family.</text>
</comment>
<evidence type="ECO:0000259" key="6">
    <source>
        <dbReference type="Pfam" id="PF25984"/>
    </source>
</evidence>